<dbReference type="InterPro" id="IPR010994">
    <property type="entry name" value="RuvA_2-like"/>
</dbReference>
<dbReference type="SMART" id="SM00278">
    <property type="entry name" value="HhH1"/>
    <property type="match status" value="2"/>
</dbReference>
<dbReference type="InterPro" id="IPR003583">
    <property type="entry name" value="Hlx-hairpin-Hlx_DNA-bd_motif"/>
</dbReference>
<reference evidence="3" key="1">
    <citation type="submission" date="2020-02" db="EMBL/GenBank/DDBJ databases">
        <authorList>
            <person name="Meier V. D."/>
        </authorList>
    </citation>
    <scope>NUCLEOTIDE SEQUENCE</scope>
    <source>
        <strain evidence="3">AVDCRST_MAG02</strain>
    </source>
</reference>
<dbReference type="NCBIfam" id="TIGR00426">
    <property type="entry name" value="competence protein ComEA helix-hairpin-helix repeat region"/>
    <property type="match status" value="1"/>
</dbReference>
<dbReference type="InterPro" id="IPR051675">
    <property type="entry name" value="Endo/Exo/Phosphatase_dom_1"/>
</dbReference>
<dbReference type="GO" id="GO:0003677">
    <property type="term" value="F:DNA binding"/>
    <property type="evidence" value="ECO:0007669"/>
    <property type="project" value="InterPro"/>
</dbReference>
<sequence>MKGADFETATRRGTVGPSAGVSGRHGARLLVSLAVVAVLAGGAVYASRVSEGAPKVVYTASLEEAAAESESSLKVDINSADAEELDELPEVGPSTAEAIMEYRRTNGSFTAVEELEEVPGIGPTTIEKIEPFATV</sequence>
<dbReference type="PANTHER" id="PTHR21180:SF32">
    <property type="entry name" value="ENDONUCLEASE_EXONUCLEASE_PHOSPHATASE FAMILY DOMAIN-CONTAINING PROTEIN 1"/>
    <property type="match status" value="1"/>
</dbReference>
<organism evidence="3">
    <name type="scientific">uncultured Rubrobacteraceae bacterium</name>
    <dbReference type="NCBI Taxonomy" id="349277"/>
    <lineage>
        <taxon>Bacteria</taxon>
        <taxon>Bacillati</taxon>
        <taxon>Actinomycetota</taxon>
        <taxon>Rubrobacteria</taxon>
        <taxon>Rubrobacterales</taxon>
        <taxon>Rubrobacteraceae</taxon>
        <taxon>environmental samples</taxon>
    </lineage>
</organism>
<accession>A0A6J4R529</accession>
<feature type="compositionally biased region" description="Basic and acidic residues" evidence="1">
    <location>
        <begin position="1"/>
        <end position="10"/>
    </location>
</feature>
<protein>
    <recommendedName>
        <fullName evidence="2">Helix-hairpin-helix DNA-binding motif class 1 domain-containing protein</fullName>
    </recommendedName>
</protein>
<evidence type="ECO:0000256" key="1">
    <source>
        <dbReference type="SAM" id="MobiDB-lite"/>
    </source>
</evidence>
<proteinExistence type="predicted"/>
<feature type="domain" description="Helix-hairpin-helix DNA-binding motif class 1" evidence="2">
    <location>
        <begin position="83"/>
        <end position="102"/>
    </location>
</feature>
<dbReference type="Pfam" id="PF12836">
    <property type="entry name" value="HHH_3"/>
    <property type="match status" value="1"/>
</dbReference>
<dbReference type="PANTHER" id="PTHR21180">
    <property type="entry name" value="ENDONUCLEASE/EXONUCLEASE/PHOSPHATASE FAMILY DOMAIN-CONTAINING PROTEIN 1"/>
    <property type="match status" value="1"/>
</dbReference>
<evidence type="ECO:0000259" key="2">
    <source>
        <dbReference type="SMART" id="SM00278"/>
    </source>
</evidence>
<feature type="domain" description="Helix-hairpin-helix DNA-binding motif class 1" evidence="2">
    <location>
        <begin position="113"/>
        <end position="132"/>
    </location>
</feature>
<dbReference type="SUPFAM" id="SSF47781">
    <property type="entry name" value="RuvA domain 2-like"/>
    <property type="match status" value="1"/>
</dbReference>
<gene>
    <name evidence="3" type="ORF">AVDCRST_MAG02-2889</name>
</gene>
<name>A0A6J4R529_9ACTN</name>
<dbReference type="InterPro" id="IPR004509">
    <property type="entry name" value="Competence_ComEA_HhH"/>
</dbReference>
<dbReference type="GO" id="GO:0015628">
    <property type="term" value="P:protein secretion by the type II secretion system"/>
    <property type="evidence" value="ECO:0007669"/>
    <property type="project" value="TreeGrafter"/>
</dbReference>
<dbReference type="GO" id="GO:0015627">
    <property type="term" value="C:type II protein secretion system complex"/>
    <property type="evidence" value="ECO:0007669"/>
    <property type="project" value="TreeGrafter"/>
</dbReference>
<dbReference type="GO" id="GO:0006281">
    <property type="term" value="P:DNA repair"/>
    <property type="evidence" value="ECO:0007669"/>
    <property type="project" value="InterPro"/>
</dbReference>
<evidence type="ECO:0000313" key="3">
    <source>
        <dbReference type="EMBL" id="CAA9464363.1"/>
    </source>
</evidence>
<feature type="region of interest" description="Disordered" evidence="1">
    <location>
        <begin position="1"/>
        <end position="21"/>
    </location>
</feature>
<dbReference type="AlphaFoldDB" id="A0A6J4R529"/>
<dbReference type="EMBL" id="CADCVH010000090">
    <property type="protein sequence ID" value="CAA9464363.1"/>
    <property type="molecule type" value="Genomic_DNA"/>
</dbReference>
<dbReference type="Gene3D" id="1.10.150.320">
    <property type="entry name" value="Photosystem II 12 kDa extrinsic protein"/>
    <property type="match status" value="1"/>
</dbReference>